<organism evidence="2 3">
    <name type="scientific">Eiseniibacteriota bacterium</name>
    <dbReference type="NCBI Taxonomy" id="2212470"/>
    <lineage>
        <taxon>Bacteria</taxon>
        <taxon>Candidatus Eiseniibacteriota</taxon>
    </lineage>
</organism>
<feature type="chain" id="PRO_5022029127" description="DUF4398 domain-containing protein" evidence="1">
    <location>
        <begin position="27"/>
        <end position="131"/>
    </location>
</feature>
<name>A0A538SAC6_UNCEI</name>
<dbReference type="Proteomes" id="UP000316292">
    <property type="component" value="Unassembled WGS sequence"/>
</dbReference>
<accession>A0A538SAC6</accession>
<proteinExistence type="predicted"/>
<gene>
    <name evidence="2" type="ORF">E6K71_07510</name>
</gene>
<evidence type="ECO:0000256" key="1">
    <source>
        <dbReference type="SAM" id="SignalP"/>
    </source>
</evidence>
<protein>
    <recommendedName>
        <fullName evidence="4">DUF4398 domain-containing protein</fullName>
    </recommendedName>
</protein>
<feature type="non-terminal residue" evidence="2">
    <location>
        <position position="131"/>
    </location>
</feature>
<reference evidence="2 3" key="1">
    <citation type="journal article" date="2019" name="Nat. Microbiol.">
        <title>Mediterranean grassland soil C-N compound turnover is dependent on rainfall and depth, and is mediated by genomically divergent microorganisms.</title>
        <authorList>
            <person name="Diamond S."/>
            <person name="Andeer P.F."/>
            <person name="Li Z."/>
            <person name="Crits-Christoph A."/>
            <person name="Burstein D."/>
            <person name="Anantharaman K."/>
            <person name="Lane K.R."/>
            <person name="Thomas B.C."/>
            <person name="Pan C."/>
            <person name="Northen T.R."/>
            <person name="Banfield J.F."/>
        </authorList>
    </citation>
    <scope>NUCLEOTIDE SEQUENCE [LARGE SCALE GENOMIC DNA]</scope>
    <source>
        <strain evidence="2">WS_1</strain>
    </source>
</reference>
<keyword evidence="1" id="KW-0732">Signal</keyword>
<feature type="signal peptide" evidence="1">
    <location>
        <begin position="1"/>
        <end position="26"/>
    </location>
</feature>
<dbReference type="PROSITE" id="PS51257">
    <property type="entry name" value="PROKAR_LIPOPROTEIN"/>
    <property type="match status" value="1"/>
</dbReference>
<dbReference type="AlphaFoldDB" id="A0A538SAC6"/>
<evidence type="ECO:0008006" key="4">
    <source>
        <dbReference type="Google" id="ProtNLM"/>
    </source>
</evidence>
<sequence>MNDRRGFRTGLFLGLMVTAALTLSCAGPNKLAQQSEKAYSKGEVEKAYQKAARALRKEPENRRARAAMTQAAAQLMREREVEIRGLAARDTVAAGKRSLALDDFRNELLQYRIVLPPDPDFDRDEAQIRLA</sequence>
<dbReference type="EMBL" id="VBOR01000079">
    <property type="protein sequence ID" value="TMQ48330.1"/>
    <property type="molecule type" value="Genomic_DNA"/>
</dbReference>
<comment type="caution">
    <text evidence="2">The sequence shown here is derived from an EMBL/GenBank/DDBJ whole genome shotgun (WGS) entry which is preliminary data.</text>
</comment>
<evidence type="ECO:0000313" key="2">
    <source>
        <dbReference type="EMBL" id="TMQ48330.1"/>
    </source>
</evidence>
<evidence type="ECO:0000313" key="3">
    <source>
        <dbReference type="Proteomes" id="UP000316292"/>
    </source>
</evidence>